<keyword evidence="3" id="KW-0472">Membrane</keyword>
<feature type="transmembrane region" description="Helical" evidence="3">
    <location>
        <begin position="785"/>
        <end position="811"/>
    </location>
</feature>
<evidence type="ECO:0000256" key="2">
    <source>
        <dbReference type="SAM" id="MobiDB-lite"/>
    </source>
</evidence>
<keyword evidence="4" id="KW-0732">Signal</keyword>
<dbReference type="PANTHER" id="PTHR46708">
    <property type="entry name" value="TENASCIN"/>
    <property type="match status" value="1"/>
</dbReference>
<feature type="region of interest" description="Disordered" evidence="2">
    <location>
        <begin position="844"/>
        <end position="867"/>
    </location>
</feature>
<evidence type="ECO:0000259" key="5">
    <source>
        <dbReference type="PROSITE" id="PS50853"/>
    </source>
</evidence>
<keyword evidence="3" id="KW-0812">Transmembrane</keyword>
<dbReference type="InterPro" id="IPR050991">
    <property type="entry name" value="ECM_Regulatory_Proteins"/>
</dbReference>
<dbReference type="InParanoid" id="A0A1X7UHM9"/>
<accession>A0A1X7UHM9</accession>
<reference evidence="6" key="1">
    <citation type="submission" date="2017-05" db="UniProtKB">
        <authorList>
            <consortium name="EnsemblMetazoa"/>
        </authorList>
    </citation>
    <scope>IDENTIFICATION</scope>
</reference>
<dbReference type="AlphaFoldDB" id="A0A1X7UHM9"/>
<feature type="domain" description="Fibronectin type-III" evidence="5">
    <location>
        <begin position="449"/>
        <end position="530"/>
    </location>
</feature>
<evidence type="ECO:0000313" key="6">
    <source>
        <dbReference type="EnsemblMetazoa" id="Aqu2.1.26971_001"/>
    </source>
</evidence>
<keyword evidence="1" id="KW-0677">Repeat</keyword>
<dbReference type="OrthoDB" id="10253954at2759"/>
<feature type="chain" id="PRO_5010867176" description="Fibronectin type-III domain-containing protein" evidence="4">
    <location>
        <begin position="22"/>
        <end position="867"/>
    </location>
</feature>
<dbReference type="PROSITE" id="PS50853">
    <property type="entry name" value="FN3"/>
    <property type="match status" value="4"/>
</dbReference>
<proteinExistence type="predicted"/>
<dbReference type="SMART" id="SM00060">
    <property type="entry name" value="FN3"/>
    <property type="match status" value="4"/>
</dbReference>
<feature type="domain" description="Fibronectin type-III" evidence="5">
    <location>
        <begin position="637"/>
        <end position="729"/>
    </location>
</feature>
<evidence type="ECO:0000256" key="1">
    <source>
        <dbReference type="ARBA" id="ARBA00022737"/>
    </source>
</evidence>
<feature type="domain" description="Fibronectin type-III" evidence="5">
    <location>
        <begin position="260"/>
        <end position="352"/>
    </location>
</feature>
<dbReference type="InterPro" id="IPR036116">
    <property type="entry name" value="FN3_sf"/>
</dbReference>
<dbReference type="PANTHER" id="PTHR46708:SF2">
    <property type="entry name" value="FIBRONECTIN TYPE-III DOMAIN-CONTAINING PROTEIN"/>
    <property type="match status" value="1"/>
</dbReference>
<evidence type="ECO:0000256" key="3">
    <source>
        <dbReference type="SAM" id="Phobius"/>
    </source>
</evidence>
<dbReference type="InterPro" id="IPR013783">
    <property type="entry name" value="Ig-like_fold"/>
</dbReference>
<sequence length="867" mass="93496">MALSVLLVTIVFLLSVSEVISECPPSSGIYLMHDGNCYTNGSYFTDSSIRPTPLECVLPGATLEDGEWIGPYGTVPCDGGHIQNIQCTNGSGANLSVHINPANGFLGVPGDGWYKCCLPTNCSDPNTNIIFVNIFRYAQIESFTVADLPSDMTVYPQKYKLNCVKTGFHQYHITMSIGSTSLASYYHCNDINHPYLCPGTVLVSSTYTVRYTVTITWDGMTVSSGSISQSTTGDQMYQCWPVDNPNGNVNRICTLTIKVPATALSSLTEVSKTATTITVSWTALDSSDADGYVVNVTSDTDTMQTVQVEGSSNNTITLNGLRGGTTYSITVKAYQQLLGPASTISVQTLPVINSINWTLVSSITQLNNTQYRIDCLTTTDINPSTDVYWLVNGVMKSNSMYTSIDVLTYNNTLLVYPDPLGVSVNVTCIAMIGGVNYSQSVILHAPSGPPNNVRGFILSANSIKVNWTNSSETNGYVIEYTTGGVTRNVVSTSENEILLTDLSPMSTYTISVYSYINLPSVNSTVTVLRFDVPSPVTSLSVSNVLTTSITVNWTIPSNDNYVTYYTISYTPSCPQLSSVNETVSVAPHQSTTTYSYTLMGLYSGMNYTITVRAGNVLGGSELSMNTVQTKAIIPSGWPSSIQVLPVNSTANIFTWNKVNCSQRNGLITGYTVIISNSSITYNLTSTERYQYIILNDLVFGTEYNISVAAVNSVGRGPFSDPIVVEIGIVLFTSSVHQSSSSTLTTRAMSISFTSTGYCSITCTSVCTATPAVSVIPSTSDASDSVIALSVLVGILCGLLTVSVIVHIYCFIRKKSSCINKQAKADDDISMQACGPYAIHKTKQSEENEGVYDECQTSPDDVYEHMSQ</sequence>
<evidence type="ECO:0000256" key="4">
    <source>
        <dbReference type="SAM" id="SignalP"/>
    </source>
</evidence>
<feature type="domain" description="Fibronectin type-III" evidence="5">
    <location>
        <begin position="532"/>
        <end position="632"/>
    </location>
</feature>
<organism evidence="6">
    <name type="scientific">Amphimedon queenslandica</name>
    <name type="common">Sponge</name>
    <dbReference type="NCBI Taxonomy" id="400682"/>
    <lineage>
        <taxon>Eukaryota</taxon>
        <taxon>Metazoa</taxon>
        <taxon>Porifera</taxon>
        <taxon>Demospongiae</taxon>
        <taxon>Heteroscleromorpha</taxon>
        <taxon>Haplosclerida</taxon>
        <taxon>Niphatidae</taxon>
        <taxon>Amphimedon</taxon>
    </lineage>
</organism>
<feature type="signal peptide" evidence="4">
    <location>
        <begin position="1"/>
        <end position="21"/>
    </location>
</feature>
<dbReference type="Gene3D" id="2.60.40.10">
    <property type="entry name" value="Immunoglobulins"/>
    <property type="match status" value="4"/>
</dbReference>
<protein>
    <recommendedName>
        <fullName evidence="5">Fibronectin type-III domain-containing protein</fullName>
    </recommendedName>
</protein>
<dbReference type="EnsemblMetazoa" id="Aqu2.1.26971_001">
    <property type="protein sequence ID" value="Aqu2.1.26971_001"/>
    <property type="gene ID" value="Aqu2.1.26971"/>
</dbReference>
<dbReference type="CDD" id="cd00063">
    <property type="entry name" value="FN3"/>
    <property type="match status" value="4"/>
</dbReference>
<dbReference type="InterPro" id="IPR003961">
    <property type="entry name" value="FN3_dom"/>
</dbReference>
<name>A0A1X7UHM9_AMPQE</name>
<dbReference type="SUPFAM" id="SSF49265">
    <property type="entry name" value="Fibronectin type III"/>
    <property type="match status" value="2"/>
</dbReference>
<dbReference type="Pfam" id="PF00041">
    <property type="entry name" value="fn3"/>
    <property type="match status" value="4"/>
</dbReference>
<keyword evidence="3" id="KW-1133">Transmembrane helix</keyword>